<dbReference type="GO" id="GO:0034194">
    <property type="term" value="P:D-galactonate catabolic process"/>
    <property type="evidence" value="ECO:0007669"/>
    <property type="project" value="InterPro"/>
</dbReference>
<organism evidence="1 2">
    <name type="scientific">Rugamonas rubra</name>
    <dbReference type="NCBI Taxonomy" id="758825"/>
    <lineage>
        <taxon>Bacteria</taxon>
        <taxon>Pseudomonadati</taxon>
        <taxon>Pseudomonadota</taxon>
        <taxon>Betaproteobacteria</taxon>
        <taxon>Burkholderiales</taxon>
        <taxon>Oxalobacteraceae</taxon>
        <taxon>Telluria group</taxon>
        <taxon>Rugamonas</taxon>
    </lineage>
</organism>
<dbReference type="InterPro" id="IPR043129">
    <property type="entry name" value="ATPase_NBD"/>
</dbReference>
<dbReference type="EMBL" id="FOTW01000006">
    <property type="protein sequence ID" value="SFL69163.1"/>
    <property type="molecule type" value="Genomic_DNA"/>
</dbReference>
<accession>A0A1I4JSG0</accession>
<keyword evidence="2" id="KW-1185">Reference proteome</keyword>
<name>A0A1I4JSG0_9BURK</name>
<gene>
    <name evidence="1" type="ORF">SAMN02982985_01174</name>
</gene>
<dbReference type="Gene3D" id="3.30.420.300">
    <property type="entry name" value="2-keto-3-deoxy-galactonokinase, substrate binding domain"/>
    <property type="match status" value="1"/>
</dbReference>
<dbReference type="GO" id="GO:0008671">
    <property type="term" value="F:2-dehydro-3-deoxygalactonokinase activity"/>
    <property type="evidence" value="ECO:0007669"/>
    <property type="project" value="InterPro"/>
</dbReference>
<dbReference type="InterPro" id="IPR042257">
    <property type="entry name" value="DGOK_C"/>
</dbReference>
<dbReference type="SUPFAM" id="SSF53067">
    <property type="entry name" value="Actin-like ATPase domain"/>
    <property type="match status" value="1"/>
</dbReference>
<reference evidence="1 2" key="1">
    <citation type="submission" date="2016-10" db="EMBL/GenBank/DDBJ databases">
        <authorList>
            <person name="de Groot N.N."/>
        </authorList>
    </citation>
    <scope>NUCLEOTIDE SEQUENCE [LARGE SCALE GENOMIC DNA]</scope>
    <source>
        <strain evidence="1 2">ATCC 43154</strain>
    </source>
</reference>
<dbReference type="InterPro" id="IPR007729">
    <property type="entry name" value="DGOK"/>
</dbReference>
<dbReference type="Proteomes" id="UP000199470">
    <property type="component" value="Unassembled WGS sequence"/>
</dbReference>
<dbReference type="STRING" id="758825.SAMN02982985_01174"/>
<dbReference type="OrthoDB" id="256574at2"/>
<evidence type="ECO:0000313" key="2">
    <source>
        <dbReference type="Proteomes" id="UP000199470"/>
    </source>
</evidence>
<dbReference type="Pfam" id="PF05035">
    <property type="entry name" value="DGOK"/>
    <property type="match status" value="1"/>
</dbReference>
<keyword evidence="1" id="KW-0808">Transferase</keyword>
<dbReference type="RefSeq" id="WP_093384936.1">
    <property type="nucleotide sequence ID" value="NZ_FOTW01000006.1"/>
</dbReference>
<evidence type="ECO:0000313" key="1">
    <source>
        <dbReference type="EMBL" id="SFL69163.1"/>
    </source>
</evidence>
<protein>
    <submittedName>
        <fullName evidence="1">2-dehydro-3-deoxygalactonokinase</fullName>
    </submittedName>
</protein>
<dbReference type="Gene3D" id="3.30.420.310">
    <property type="entry name" value="2-keto-3-deoxy-galactonokinase, C-terminal domain"/>
    <property type="match status" value="1"/>
</dbReference>
<sequence>MNHTLLGIDWGTSNRRAYLIDRQGNCLARHEDKQGMLAVRGRFGESLAGLLTALDIGADVPLLLSGMVGSAAGWQEVAYADCALPLERLPAHLAPLADPAWAGRGHIVPGYCYRADAGADAMADSAVDVMRGEETQLLGAVALGRRDGWLVLPGTHSKWVLLRDGAVASIATYMTGELYAMLAAGGTLAALMDGDSAEPHAFAAGLRQAGLGEPLSNSLFRVRARVVAGAMPQAQAAGFVSGLLIGAEFAAAASAAAGFGASSAAATGSASSKTAAPGVISATARHPARARIDVIGSPALAERYAVAAAHFGLECAVLDPHQVYCAALSRFLNQA</sequence>
<keyword evidence="1" id="KW-0418">Kinase</keyword>
<dbReference type="InterPro" id="IPR042258">
    <property type="entry name" value="DGOK_N"/>
</dbReference>
<dbReference type="AlphaFoldDB" id="A0A1I4JSG0"/>
<proteinExistence type="predicted"/>